<evidence type="ECO:0000256" key="4">
    <source>
        <dbReference type="ARBA" id="ARBA00022771"/>
    </source>
</evidence>
<dbReference type="InterPro" id="IPR036236">
    <property type="entry name" value="Znf_C2H2_sf"/>
</dbReference>
<feature type="region of interest" description="Disordered" evidence="13">
    <location>
        <begin position="256"/>
        <end position="294"/>
    </location>
</feature>
<organism evidence="16">
    <name type="scientific">Drosophila simulans</name>
    <name type="common">Fruit fly</name>
    <dbReference type="NCBI Taxonomy" id="7240"/>
    <lineage>
        <taxon>Eukaryota</taxon>
        <taxon>Metazoa</taxon>
        <taxon>Ecdysozoa</taxon>
        <taxon>Arthropoda</taxon>
        <taxon>Hexapoda</taxon>
        <taxon>Insecta</taxon>
        <taxon>Pterygota</taxon>
        <taxon>Neoptera</taxon>
        <taxon>Endopterygota</taxon>
        <taxon>Diptera</taxon>
        <taxon>Brachycera</taxon>
        <taxon>Muscomorpha</taxon>
        <taxon>Ephydroidea</taxon>
        <taxon>Drosophilidae</taxon>
        <taxon>Drosophila</taxon>
        <taxon>Sophophora</taxon>
    </lineage>
</organism>
<feature type="binding site" evidence="12">
    <location>
        <position position="52"/>
    </location>
    <ligand>
        <name>Zn(2+)</name>
        <dbReference type="ChEBI" id="CHEBI:29105"/>
    </ligand>
</feature>
<evidence type="ECO:0000256" key="3">
    <source>
        <dbReference type="ARBA" id="ARBA00022737"/>
    </source>
</evidence>
<dbReference type="GO" id="GO:0005634">
    <property type="term" value="C:nucleus"/>
    <property type="evidence" value="ECO:0007669"/>
    <property type="project" value="UniProtKB-SubCell"/>
</dbReference>
<dbReference type="Pfam" id="PF13465">
    <property type="entry name" value="zf-H2C2_2"/>
    <property type="match status" value="1"/>
</dbReference>
<evidence type="ECO:0000256" key="9">
    <source>
        <dbReference type="ARBA" id="ARBA00023242"/>
    </source>
</evidence>
<dbReference type="SUPFAM" id="SSF57667">
    <property type="entry name" value="beta-beta-alpha zinc fingers"/>
    <property type="match status" value="7"/>
</dbReference>
<dbReference type="PROSITE" id="PS00028">
    <property type="entry name" value="ZINC_FINGER_C2H2_1"/>
    <property type="match status" value="12"/>
</dbReference>
<dbReference type="FunFam" id="3.30.160.60:FF:000303">
    <property type="entry name" value="Zinc finger protein 41"/>
    <property type="match status" value="1"/>
</dbReference>
<feature type="domain" description="C2H2-type" evidence="14">
    <location>
        <begin position="505"/>
        <end position="532"/>
    </location>
</feature>
<keyword evidence="5 12" id="KW-0862">Zinc</keyword>
<dbReference type="AlphaFoldDB" id="A0A0J9R3A0"/>
<dbReference type="Proteomes" id="UP000035880">
    <property type="component" value="Chromosome 2L"/>
</dbReference>
<keyword evidence="3" id="KW-0677">Repeat</keyword>
<keyword evidence="2 12" id="KW-0479">Metal-binding</keyword>
<proteinExistence type="inferred from homology"/>
<sequence>MEDICRVCLGNRDGMVNIFEGTPGLGPSIPVMIAQWSGYEVVKGDSLPELICPSCLEDAHIEFYKQQTSKIGHQFLSQVKVEDTEENSQDEFWKVSNYASGKSNSSQEIDCPDNIKEEDSYLTDERNGHQFHHLQKIIETGQSDDYFKDDENSEISVGENFQSDSDIREDKATAPDLSNCHIQEDNFGDVVTSEDEIDKADGELKCVVKTDVSEPCIPKTFLLRDDNHERPHNCSQCGKSFARYCSYRNHLRTHAKEDIDSPTDHNQHIDTFQKTKKPQDQNRSPSKRNERVKSAGRKYTCTYCPKFFLGKSALAKHLRVHTGERPYKCSLCPKAYKQNVDLKRHIVSHTTRKQFKCNLCESTFFSNTTYELHMRKHEGVVPYKCDICQRVFKFYTDLKIHIQSHNDELPYSCNRCSQAYKKSNDLRKHLLTHDQDAQTGIKVRNFKEVKCTHCHKKFANKHRLQVHTRIHTGVEPYRCDICKKTFKYATSLKVHTITHTGERPFECDYCSKAFGQQIDLYRHIRIHTRERPHKCNQCESAFMRHSRLKAHLLVHSEERPHKCTQCQKRFKVSSSLSRHMRTHTGEKPYKCDHCPKAFADARTLRNHIQNHLGK</sequence>
<feature type="domain" description="C2H2-type" evidence="14">
    <location>
        <begin position="589"/>
        <end position="614"/>
    </location>
</feature>
<feature type="domain" description="C2H2-type" evidence="14">
    <location>
        <begin position="355"/>
        <end position="382"/>
    </location>
</feature>
<dbReference type="GO" id="GO:0000978">
    <property type="term" value="F:RNA polymerase II cis-regulatory region sequence-specific DNA binding"/>
    <property type="evidence" value="ECO:0007669"/>
    <property type="project" value="TreeGrafter"/>
</dbReference>
<dbReference type="PANTHER" id="PTHR24388:SF54">
    <property type="entry name" value="PROTEIN ESCARGOT"/>
    <property type="match status" value="1"/>
</dbReference>
<evidence type="ECO:0000256" key="5">
    <source>
        <dbReference type="ARBA" id="ARBA00022833"/>
    </source>
</evidence>
<keyword evidence="9" id="KW-0539">Nucleus</keyword>
<dbReference type="SMART" id="SM00355">
    <property type="entry name" value="ZnF_C2H2"/>
    <property type="match status" value="12"/>
</dbReference>
<feature type="binding site" evidence="12">
    <location>
        <position position="55"/>
    </location>
    <ligand>
        <name>Zn(2+)</name>
        <dbReference type="ChEBI" id="CHEBI:29105"/>
    </ligand>
</feature>
<evidence type="ECO:0000259" key="14">
    <source>
        <dbReference type="PROSITE" id="PS50157"/>
    </source>
</evidence>
<gene>
    <name evidence="16" type="primary">Dsim\GD28334</name>
    <name evidence="16" type="ORF">Dsimw501_GD28334</name>
</gene>
<evidence type="ECO:0000256" key="8">
    <source>
        <dbReference type="ARBA" id="ARBA00023163"/>
    </source>
</evidence>
<evidence type="ECO:0000256" key="7">
    <source>
        <dbReference type="ARBA" id="ARBA00023125"/>
    </source>
</evidence>
<dbReference type="FunFam" id="3.30.160.60:FF:000624">
    <property type="entry name" value="zinc finger protein 697"/>
    <property type="match status" value="2"/>
</dbReference>
<feature type="binding site" evidence="12">
    <location>
        <position position="8"/>
    </location>
    <ligand>
        <name>Zn(2+)</name>
        <dbReference type="ChEBI" id="CHEBI:29105"/>
    </ligand>
</feature>
<evidence type="ECO:0000256" key="2">
    <source>
        <dbReference type="ARBA" id="ARBA00022723"/>
    </source>
</evidence>
<keyword evidence="7" id="KW-0238">DNA-binding</keyword>
<evidence type="ECO:0000313" key="16">
    <source>
        <dbReference type="EMBL" id="KMY90548.1"/>
    </source>
</evidence>
<feature type="domain" description="C2H2-type" evidence="14">
    <location>
        <begin position="299"/>
        <end position="326"/>
    </location>
</feature>
<evidence type="ECO:0000256" key="11">
    <source>
        <dbReference type="PROSITE-ProRule" id="PRU00042"/>
    </source>
</evidence>
<name>A0A0J9R3A0_DROSI</name>
<dbReference type="PROSITE" id="PS50157">
    <property type="entry name" value="ZINC_FINGER_C2H2_2"/>
    <property type="match status" value="12"/>
</dbReference>
<dbReference type="GO" id="GO:0000981">
    <property type="term" value="F:DNA-binding transcription factor activity, RNA polymerase II-specific"/>
    <property type="evidence" value="ECO:0007669"/>
    <property type="project" value="TreeGrafter"/>
</dbReference>
<dbReference type="EMBL" id="CM002910">
    <property type="protein sequence ID" value="KMY90548.1"/>
    <property type="molecule type" value="Genomic_DNA"/>
</dbReference>
<keyword evidence="6" id="KW-0805">Transcription regulation</keyword>
<dbReference type="SUPFAM" id="SSF57716">
    <property type="entry name" value="Glucocorticoid receptor-like (DNA-binding domain)"/>
    <property type="match status" value="1"/>
</dbReference>
<feature type="domain" description="ZAD" evidence="15">
    <location>
        <begin position="3"/>
        <end position="79"/>
    </location>
</feature>
<dbReference type="InterPro" id="IPR012934">
    <property type="entry name" value="Znf_AD"/>
</dbReference>
<accession>A0A0J9R3A0</accession>
<feature type="domain" description="C2H2-type" evidence="14">
    <location>
        <begin position="411"/>
        <end position="438"/>
    </location>
</feature>
<dbReference type="PANTHER" id="PTHR24388">
    <property type="entry name" value="ZINC FINGER PROTEIN"/>
    <property type="match status" value="1"/>
</dbReference>
<dbReference type="Bgee" id="FBgn0269624">
    <property type="expression patterns" value="Expressed in embryo and 3 other cell types or tissues"/>
</dbReference>
<dbReference type="Pfam" id="PF00096">
    <property type="entry name" value="zf-C2H2"/>
    <property type="match status" value="7"/>
</dbReference>
<reference evidence="16" key="1">
    <citation type="journal article" date="2013" name="Genome Res.">
        <title>A second-generation assembly of the Drosophila simulans genome provides new insights into patterns of lineage-specific divergence.</title>
        <authorList>
            <person name="Hu T.T."/>
            <person name="Eisen M.B."/>
            <person name="Thornton K.R."/>
            <person name="Andolfatto P."/>
        </authorList>
    </citation>
    <scope>NUCLEOTIDE SEQUENCE [LARGE SCALE GENOMIC DNA]</scope>
    <source>
        <strain evidence="16">W501</strain>
    </source>
</reference>
<feature type="domain" description="C2H2-type" evidence="14">
    <location>
        <begin position="232"/>
        <end position="259"/>
    </location>
</feature>
<dbReference type="InterPro" id="IPR050527">
    <property type="entry name" value="Snail/Krueppel_Znf"/>
</dbReference>
<dbReference type="OrthoDB" id="8895262at2759"/>
<evidence type="ECO:0000256" key="13">
    <source>
        <dbReference type="SAM" id="MobiDB-lite"/>
    </source>
</evidence>
<dbReference type="GO" id="GO:0008270">
    <property type="term" value="F:zinc ion binding"/>
    <property type="evidence" value="ECO:0007669"/>
    <property type="project" value="UniProtKB-UniRule"/>
</dbReference>
<comment type="subcellular location">
    <subcellularLocation>
        <location evidence="1">Nucleus</location>
    </subcellularLocation>
</comment>
<feature type="domain" description="C2H2-type" evidence="14">
    <location>
        <begin position="383"/>
        <end position="410"/>
    </location>
</feature>
<dbReference type="FunFam" id="3.30.160.60:FF:000450">
    <property type="entry name" value="PR domain zinc finger protein 14"/>
    <property type="match status" value="1"/>
</dbReference>
<feature type="domain" description="C2H2-type" evidence="14">
    <location>
        <begin position="449"/>
        <end position="476"/>
    </location>
</feature>
<reference evidence="16" key="2">
    <citation type="submission" date="2014-06" db="EMBL/GenBank/DDBJ databases">
        <authorList>
            <person name="Hu T."/>
            <person name="Eisen M.B."/>
            <person name="Thornton K.R."/>
            <person name="Andolfatto P."/>
        </authorList>
    </citation>
    <scope>NUCLEOTIDE SEQUENCE</scope>
    <source>
        <strain evidence="16">W501</strain>
    </source>
</reference>
<feature type="binding site" evidence="12">
    <location>
        <position position="5"/>
    </location>
    <ligand>
        <name>Zn(2+)</name>
        <dbReference type="ChEBI" id="CHEBI:29105"/>
    </ligand>
</feature>
<protein>
    <submittedName>
        <fullName evidence="16">Uncharacterized protein</fullName>
    </submittedName>
</protein>
<feature type="domain" description="C2H2-type" evidence="14">
    <location>
        <begin position="561"/>
        <end position="588"/>
    </location>
</feature>
<dbReference type="Gene3D" id="3.30.160.60">
    <property type="entry name" value="Classic Zinc Finger"/>
    <property type="match status" value="12"/>
</dbReference>
<feature type="domain" description="C2H2-type" evidence="14">
    <location>
        <begin position="327"/>
        <end position="354"/>
    </location>
</feature>
<feature type="domain" description="C2H2-type" evidence="14">
    <location>
        <begin position="477"/>
        <end position="504"/>
    </location>
</feature>
<evidence type="ECO:0000256" key="12">
    <source>
        <dbReference type="PROSITE-ProRule" id="PRU01263"/>
    </source>
</evidence>
<feature type="compositionally biased region" description="Basic and acidic residues" evidence="13">
    <location>
        <begin position="256"/>
        <end position="280"/>
    </location>
</feature>
<dbReference type="InterPro" id="IPR013087">
    <property type="entry name" value="Znf_C2H2_type"/>
</dbReference>
<dbReference type="PROSITE" id="PS51915">
    <property type="entry name" value="ZAD"/>
    <property type="match status" value="1"/>
</dbReference>
<reference evidence="16" key="3">
    <citation type="submission" date="2015-04" db="EMBL/GenBank/DDBJ databases">
        <authorList>
            <consortium name="FlyBase"/>
        </authorList>
    </citation>
    <scope>NUCLEOTIDE SEQUENCE</scope>
    <source>
        <strain evidence="16">W501</strain>
    </source>
</reference>
<dbReference type="FunFam" id="3.30.160.60:FF:000671">
    <property type="entry name" value="Zinc finger protein 26"/>
    <property type="match status" value="1"/>
</dbReference>
<evidence type="ECO:0000256" key="6">
    <source>
        <dbReference type="ARBA" id="ARBA00023015"/>
    </source>
</evidence>
<evidence type="ECO:0000256" key="1">
    <source>
        <dbReference type="ARBA" id="ARBA00004123"/>
    </source>
</evidence>
<dbReference type="Pfam" id="PF07776">
    <property type="entry name" value="zf-AD"/>
    <property type="match status" value="1"/>
</dbReference>
<feature type="domain" description="C2H2-type" evidence="14">
    <location>
        <begin position="533"/>
        <end position="560"/>
    </location>
</feature>
<keyword evidence="4 11" id="KW-0863">Zinc-finger</keyword>
<comment type="similarity">
    <text evidence="10">Belongs to the snail C2H2-type zinc-finger protein family.</text>
</comment>
<evidence type="ECO:0000259" key="15">
    <source>
        <dbReference type="PROSITE" id="PS51915"/>
    </source>
</evidence>
<keyword evidence="8" id="KW-0804">Transcription</keyword>
<evidence type="ECO:0000256" key="10">
    <source>
        <dbReference type="ARBA" id="ARBA00037948"/>
    </source>
</evidence>
<dbReference type="FunFam" id="3.30.160.60:FF:002343">
    <property type="entry name" value="Zinc finger protein 33A"/>
    <property type="match status" value="2"/>
</dbReference>
<dbReference type="KEGG" id="dsi:Dsimw501_GD28334"/>